<dbReference type="InterPro" id="IPR017871">
    <property type="entry name" value="ABC_transporter-like_CS"/>
</dbReference>
<dbReference type="SUPFAM" id="SSF52540">
    <property type="entry name" value="P-loop containing nucleoside triphosphate hydrolases"/>
    <property type="match status" value="1"/>
</dbReference>
<accession>A0A916WJ58</accession>
<keyword evidence="3" id="KW-0547">Nucleotide-binding</keyword>
<dbReference type="PANTHER" id="PTHR43335">
    <property type="entry name" value="ABC TRANSPORTER, ATP-BINDING PROTEIN"/>
    <property type="match status" value="1"/>
</dbReference>
<dbReference type="PROSITE" id="PS00211">
    <property type="entry name" value="ABC_TRANSPORTER_1"/>
    <property type="match status" value="1"/>
</dbReference>
<comment type="similarity">
    <text evidence="1">Belongs to the ABC transporter superfamily.</text>
</comment>
<reference evidence="6" key="2">
    <citation type="submission" date="2020-09" db="EMBL/GenBank/DDBJ databases">
        <authorList>
            <person name="Sun Q."/>
            <person name="Zhou Y."/>
        </authorList>
    </citation>
    <scope>NUCLEOTIDE SEQUENCE</scope>
    <source>
        <strain evidence="6">CGMCC 1.12813</strain>
    </source>
</reference>
<gene>
    <name evidence="6" type="ORF">GCM10010979_17190</name>
</gene>
<dbReference type="SMART" id="SM00382">
    <property type="entry name" value="AAA"/>
    <property type="match status" value="1"/>
</dbReference>
<keyword evidence="4" id="KW-0067">ATP-binding</keyword>
<sequence length="244" mass="25477">MTTDDTPAIAAYGLRKAYGHTTAVEEVSFSVPRGRVLGLLGPNGAGKTTSMRMLLGLASIDGGRAHIHGRPYAELDEPARTVGAVLDAGGLHPGRTARQHLRIAASMAGVDDTGVQPLLDDTGLTAAADRPIRTYSLGMRQRVALATALLGDPNVLVLDEPANGLDPAGTRWLRDLVHAFAARGGAVLLSSHILAEVAHVAHDVVVIDHGRVVGGGRVDELTDEHGGDLESFYLRLTGENAGVI</sequence>
<evidence type="ECO:0000256" key="3">
    <source>
        <dbReference type="ARBA" id="ARBA00022741"/>
    </source>
</evidence>
<keyword evidence="2" id="KW-0813">Transport</keyword>
<evidence type="ECO:0000313" key="6">
    <source>
        <dbReference type="EMBL" id="GGB03114.1"/>
    </source>
</evidence>
<feature type="domain" description="ABC transporter" evidence="5">
    <location>
        <begin position="9"/>
        <end position="234"/>
    </location>
</feature>
<dbReference type="Gene3D" id="3.40.50.300">
    <property type="entry name" value="P-loop containing nucleotide triphosphate hydrolases"/>
    <property type="match status" value="1"/>
</dbReference>
<evidence type="ECO:0000313" key="7">
    <source>
        <dbReference type="Proteomes" id="UP000606922"/>
    </source>
</evidence>
<dbReference type="PANTHER" id="PTHR43335:SF4">
    <property type="entry name" value="ABC TRANSPORTER, ATP-BINDING PROTEIN"/>
    <property type="match status" value="1"/>
</dbReference>
<evidence type="ECO:0000256" key="4">
    <source>
        <dbReference type="ARBA" id="ARBA00022840"/>
    </source>
</evidence>
<dbReference type="PROSITE" id="PS50893">
    <property type="entry name" value="ABC_TRANSPORTER_2"/>
    <property type="match status" value="1"/>
</dbReference>
<dbReference type="GO" id="GO:0016887">
    <property type="term" value="F:ATP hydrolysis activity"/>
    <property type="evidence" value="ECO:0007669"/>
    <property type="project" value="InterPro"/>
</dbReference>
<dbReference type="InterPro" id="IPR003593">
    <property type="entry name" value="AAA+_ATPase"/>
</dbReference>
<evidence type="ECO:0000256" key="2">
    <source>
        <dbReference type="ARBA" id="ARBA00022448"/>
    </source>
</evidence>
<dbReference type="InterPro" id="IPR027417">
    <property type="entry name" value="P-loop_NTPase"/>
</dbReference>
<dbReference type="Proteomes" id="UP000606922">
    <property type="component" value="Unassembled WGS sequence"/>
</dbReference>
<keyword evidence="7" id="KW-1185">Reference proteome</keyword>
<dbReference type="InterPro" id="IPR003439">
    <property type="entry name" value="ABC_transporter-like_ATP-bd"/>
</dbReference>
<dbReference type="GO" id="GO:0005524">
    <property type="term" value="F:ATP binding"/>
    <property type="evidence" value="ECO:0007669"/>
    <property type="project" value="UniProtKB-KW"/>
</dbReference>
<comment type="caution">
    <text evidence="6">The sequence shown here is derived from an EMBL/GenBank/DDBJ whole genome shotgun (WGS) entry which is preliminary data.</text>
</comment>
<dbReference type="RefSeq" id="WP_188510223.1">
    <property type="nucleotide sequence ID" value="NZ_BMGB01000001.1"/>
</dbReference>
<dbReference type="Pfam" id="PF00005">
    <property type="entry name" value="ABC_tran"/>
    <property type="match status" value="1"/>
</dbReference>
<protein>
    <submittedName>
        <fullName evidence="6">ABC transporter</fullName>
    </submittedName>
</protein>
<proteinExistence type="inferred from homology"/>
<dbReference type="AlphaFoldDB" id="A0A916WJ58"/>
<organism evidence="6 7">
    <name type="scientific">Conyzicola nivalis</name>
    <dbReference type="NCBI Taxonomy" id="1477021"/>
    <lineage>
        <taxon>Bacteria</taxon>
        <taxon>Bacillati</taxon>
        <taxon>Actinomycetota</taxon>
        <taxon>Actinomycetes</taxon>
        <taxon>Micrococcales</taxon>
        <taxon>Microbacteriaceae</taxon>
        <taxon>Conyzicola</taxon>
    </lineage>
</organism>
<reference evidence="6" key="1">
    <citation type="journal article" date="2014" name="Int. J. Syst. Evol. Microbiol.">
        <title>Complete genome sequence of Corynebacterium casei LMG S-19264T (=DSM 44701T), isolated from a smear-ripened cheese.</title>
        <authorList>
            <consortium name="US DOE Joint Genome Institute (JGI-PGF)"/>
            <person name="Walter F."/>
            <person name="Albersmeier A."/>
            <person name="Kalinowski J."/>
            <person name="Ruckert C."/>
        </authorList>
    </citation>
    <scope>NUCLEOTIDE SEQUENCE</scope>
    <source>
        <strain evidence="6">CGMCC 1.12813</strain>
    </source>
</reference>
<name>A0A916WJ58_9MICO</name>
<evidence type="ECO:0000259" key="5">
    <source>
        <dbReference type="PROSITE" id="PS50893"/>
    </source>
</evidence>
<evidence type="ECO:0000256" key="1">
    <source>
        <dbReference type="ARBA" id="ARBA00005417"/>
    </source>
</evidence>
<dbReference type="EMBL" id="BMGB01000001">
    <property type="protein sequence ID" value="GGB03114.1"/>
    <property type="molecule type" value="Genomic_DNA"/>
</dbReference>